<dbReference type="NCBIfam" id="TIGR04183">
    <property type="entry name" value="Por_Secre_tail"/>
    <property type="match status" value="1"/>
</dbReference>
<dbReference type="PROSITE" id="PS51841">
    <property type="entry name" value="LTD"/>
    <property type="match status" value="1"/>
</dbReference>
<dbReference type="Pfam" id="PF08757">
    <property type="entry name" value="CotH"/>
    <property type="match status" value="1"/>
</dbReference>
<dbReference type="Pfam" id="PF13287">
    <property type="entry name" value="Fn3_assoc"/>
    <property type="match status" value="1"/>
</dbReference>
<dbReference type="InterPro" id="IPR044060">
    <property type="entry name" value="Bacterial_rp_domain"/>
</dbReference>
<dbReference type="InterPro" id="IPR026444">
    <property type="entry name" value="Secre_tail"/>
</dbReference>
<dbReference type="InterPro" id="IPR014867">
    <property type="entry name" value="Spore_coat_CotH_CotH2/3/7"/>
</dbReference>
<organism evidence="4 5">
    <name type="scientific">Flavobacterium myungsuense</name>
    <dbReference type="NCBI Taxonomy" id="651823"/>
    <lineage>
        <taxon>Bacteria</taxon>
        <taxon>Pseudomonadati</taxon>
        <taxon>Bacteroidota</taxon>
        <taxon>Flavobacteriia</taxon>
        <taxon>Flavobacteriales</taxon>
        <taxon>Flavobacteriaceae</taxon>
        <taxon>Flavobacterium</taxon>
    </lineage>
</organism>
<dbReference type="Pfam" id="PF18962">
    <property type="entry name" value="Por_Secre_tail"/>
    <property type="match status" value="1"/>
</dbReference>
<dbReference type="Gene3D" id="2.60.40.1260">
    <property type="entry name" value="Lamin Tail domain"/>
    <property type="match status" value="1"/>
</dbReference>
<keyword evidence="4" id="KW-0808">Transferase</keyword>
<feature type="chain" id="PRO_5046675696" evidence="2">
    <location>
        <begin position="23"/>
        <end position="1123"/>
    </location>
</feature>
<evidence type="ECO:0000256" key="1">
    <source>
        <dbReference type="ARBA" id="ARBA00022729"/>
    </source>
</evidence>
<comment type="caution">
    <text evidence="4">The sequence shown here is derived from an EMBL/GenBank/DDBJ whole genome shotgun (WGS) entry which is preliminary data.</text>
</comment>
<protein>
    <submittedName>
        <fullName evidence="4">CotH kinase family protein</fullName>
    </submittedName>
</protein>
<dbReference type="InterPro" id="IPR036415">
    <property type="entry name" value="Lamin_tail_dom_sf"/>
</dbReference>
<reference evidence="5" key="1">
    <citation type="journal article" date="2019" name="Int. J. Syst. Evol. Microbiol.">
        <title>The Global Catalogue of Microorganisms (GCM) 10K type strain sequencing project: providing services to taxonomists for standard genome sequencing and annotation.</title>
        <authorList>
            <consortium name="The Broad Institute Genomics Platform"/>
            <consortium name="The Broad Institute Genome Sequencing Center for Infectious Disease"/>
            <person name="Wu L."/>
            <person name="Ma J."/>
        </authorList>
    </citation>
    <scope>NUCLEOTIDE SEQUENCE [LARGE SCALE GENOMIC DNA]</scope>
    <source>
        <strain evidence="5">CECT 7649</strain>
    </source>
</reference>
<dbReference type="InterPro" id="IPR026876">
    <property type="entry name" value="Fn3_assoc_repeat"/>
</dbReference>
<sequence length="1123" mass="125492">MKKMSPFFITLLLILFTNTAVSQSIVINEILTSNTTINQDEDGSYQDWVELRNNGATAVNLTNFGLTDDATLPYKWTFPNVTIAAGQYLLIWCSDKNRTNTTKPLHTNFKLSSSGETITLTNASGVAINTVTTPVILQNISYGRLPNGTGDFKFFNVVTPALANGTVGYTEALSPPTFSKESGFLTTEFNLTLSSTTPGATILYTLDGSEPQSSNLGGTTYSYKNQYPEHPGDVTGPLFTKSFTTLQYSAPIAIVDRSSQPNKLASISSTYSFDPDYIPTSPIYKGTVVRAKLVKPGSLDSKTVTNTYYISPLGANRFSLPVLSLSLDENKLFDYNEGIYVAGKDFDKWRIDNPLLEPDYIEDANYTRTGIETEKITNMTYFINGLPVLNTDIGIRIHGGGTRAFQSKSLKLYARSEYGANSIDYKFFSNKKDDKFESLILRNSGNDFNNTLFKDALNHRIIRSLNLLTEAYQPTVTFVNGEFWGILNIRERYDDDYFKRTFNIEKTELDFLEDQGKSYNASYGDHLDYQNMISYITNNSLANDTNYNYIKTRLDPDSFSDYYISNIYLQNGDWPGTNIEFWRKRTNGYIPNAPYGNDGRWRWAIHDMDGTFGIYYDDVTYNTLELATASDGPVYPNPAWSTLILRKLLENSSYKNDFINRFADLMNTTFLPSRIISMMDEMKAVIYPTIPEHISRWKAPADLDDFDWSINFQKSFATQRPAAQRDHIRSKFGIASNINATLNVSNPSHGYIKMNTIEIQLGTDGITSNPYPWSGVYFSNIPIKLKAIANPGYVFSKWTGASDSTNPEITVTSATSFNVTAVFVAETIATSQPIYYWMMNSTIANNLPLETLNTTYKTGTTDGVIQYQSCLEGYPFVSTDVANWRKASMERRNSPTDINYIPLANNNLPFATSDMRGLQIKEPLQKEGVENTMIFSFSTSGQKDIKFSFAAINELTNATAIVVDYSVNAGSPVWITSGLTSNSLPLTNAYQLFNIDFATITAANNNANFKIRLRFTGANMTADSGARITFNNIAVHGTQVTLAVVENTILKFSIYPNPFSDIVNIIGINGNASFNLFTIDGKLIKKGKLEENNQINLNDLSKGLYLLQLTSDGKAETKKIIKK</sequence>
<accession>A0ABW3J5L7</accession>
<evidence type="ECO:0000313" key="5">
    <source>
        <dbReference type="Proteomes" id="UP001597051"/>
    </source>
</evidence>
<dbReference type="EMBL" id="JBHTIZ010000026">
    <property type="protein sequence ID" value="MFD0985023.1"/>
    <property type="molecule type" value="Genomic_DNA"/>
</dbReference>
<proteinExistence type="predicted"/>
<evidence type="ECO:0000256" key="2">
    <source>
        <dbReference type="SAM" id="SignalP"/>
    </source>
</evidence>
<dbReference type="GO" id="GO:0016301">
    <property type="term" value="F:kinase activity"/>
    <property type="evidence" value="ECO:0007669"/>
    <property type="project" value="UniProtKB-KW"/>
</dbReference>
<name>A0ABW3J5L7_9FLAO</name>
<evidence type="ECO:0000259" key="3">
    <source>
        <dbReference type="PROSITE" id="PS51841"/>
    </source>
</evidence>
<keyword evidence="1 2" id="KW-0732">Signal</keyword>
<keyword evidence="5" id="KW-1185">Reference proteome</keyword>
<dbReference type="Pfam" id="PF18998">
    <property type="entry name" value="Flg_new_2"/>
    <property type="match status" value="1"/>
</dbReference>
<dbReference type="RefSeq" id="WP_379757685.1">
    <property type="nucleotide sequence ID" value="NZ_JBHSYB010000027.1"/>
</dbReference>
<dbReference type="Proteomes" id="UP001597051">
    <property type="component" value="Unassembled WGS sequence"/>
</dbReference>
<keyword evidence="4" id="KW-0418">Kinase</keyword>
<dbReference type="Pfam" id="PF00932">
    <property type="entry name" value="LTD"/>
    <property type="match status" value="1"/>
</dbReference>
<feature type="domain" description="LTD" evidence="3">
    <location>
        <begin position="16"/>
        <end position="144"/>
    </location>
</feature>
<dbReference type="InterPro" id="IPR001322">
    <property type="entry name" value="Lamin_tail_dom"/>
</dbReference>
<dbReference type="SUPFAM" id="SSF74853">
    <property type="entry name" value="Lamin A/C globular tail domain"/>
    <property type="match status" value="1"/>
</dbReference>
<gene>
    <name evidence="4" type="ORF">ACFQ0S_11115</name>
</gene>
<evidence type="ECO:0000313" key="4">
    <source>
        <dbReference type="EMBL" id="MFD0985023.1"/>
    </source>
</evidence>
<feature type="signal peptide" evidence="2">
    <location>
        <begin position="1"/>
        <end position="22"/>
    </location>
</feature>